<name>A0A0W0FTS2_MONRR</name>
<reference evidence="3 4" key="1">
    <citation type="submission" date="2015-12" db="EMBL/GenBank/DDBJ databases">
        <title>Draft genome sequence of Moniliophthora roreri, the causal agent of frosty pod rot of cacao.</title>
        <authorList>
            <person name="Aime M.C."/>
            <person name="Diaz-Valderrama J.R."/>
            <person name="Kijpornyongpan T."/>
            <person name="Phillips-Mora W."/>
        </authorList>
    </citation>
    <scope>NUCLEOTIDE SEQUENCE [LARGE SCALE GENOMIC DNA]</scope>
    <source>
        <strain evidence="3 4">MCA 2952</strain>
    </source>
</reference>
<dbReference type="InterPro" id="IPR013094">
    <property type="entry name" value="AB_hydrolase_3"/>
</dbReference>
<dbReference type="InterPro" id="IPR050300">
    <property type="entry name" value="GDXG_lipolytic_enzyme"/>
</dbReference>
<dbReference type="Pfam" id="PF07859">
    <property type="entry name" value="Abhydrolase_3"/>
    <property type="match status" value="1"/>
</dbReference>
<dbReference type="Proteomes" id="UP000054988">
    <property type="component" value="Unassembled WGS sequence"/>
</dbReference>
<accession>A0A0W0FTS2</accession>
<evidence type="ECO:0000313" key="3">
    <source>
        <dbReference type="EMBL" id="KTB39696.1"/>
    </source>
</evidence>
<dbReference type="EMBL" id="LATX01001644">
    <property type="protein sequence ID" value="KTB39696.1"/>
    <property type="molecule type" value="Genomic_DNA"/>
</dbReference>
<organism evidence="3 4">
    <name type="scientific">Moniliophthora roreri</name>
    <name type="common">Frosty pod rot fungus</name>
    <name type="synonym">Monilia roreri</name>
    <dbReference type="NCBI Taxonomy" id="221103"/>
    <lineage>
        <taxon>Eukaryota</taxon>
        <taxon>Fungi</taxon>
        <taxon>Dikarya</taxon>
        <taxon>Basidiomycota</taxon>
        <taxon>Agaricomycotina</taxon>
        <taxon>Agaricomycetes</taxon>
        <taxon>Agaricomycetidae</taxon>
        <taxon>Agaricales</taxon>
        <taxon>Marasmiineae</taxon>
        <taxon>Marasmiaceae</taxon>
        <taxon>Moniliophthora</taxon>
    </lineage>
</organism>
<dbReference type="AlphaFoldDB" id="A0A0W0FTS2"/>
<evidence type="ECO:0000313" key="4">
    <source>
        <dbReference type="Proteomes" id="UP000054988"/>
    </source>
</evidence>
<gene>
    <name evidence="3" type="ORF">WG66_7728</name>
</gene>
<comment type="caution">
    <text evidence="3">The sequence shown here is derived from an EMBL/GenBank/DDBJ whole genome shotgun (WGS) entry which is preliminary data.</text>
</comment>
<proteinExistence type="predicted"/>
<evidence type="ECO:0000256" key="1">
    <source>
        <dbReference type="ARBA" id="ARBA00022801"/>
    </source>
</evidence>
<dbReference type="PANTHER" id="PTHR48081:SF31">
    <property type="entry name" value="STERYL ACETYL HYDROLASE MUG81-RELATED"/>
    <property type="match status" value="1"/>
</dbReference>
<feature type="domain" description="Alpha/beta hydrolase fold-3" evidence="2">
    <location>
        <begin position="108"/>
        <end position="325"/>
    </location>
</feature>
<dbReference type="PANTHER" id="PTHR48081">
    <property type="entry name" value="AB HYDROLASE SUPERFAMILY PROTEIN C4A8.06C"/>
    <property type="match status" value="1"/>
</dbReference>
<evidence type="ECO:0000259" key="2">
    <source>
        <dbReference type="Pfam" id="PF07859"/>
    </source>
</evidence>
<dbReference type="eggNOG" id="ENOG502RDZA">
    <property type="taxonomic scope" value="Eukaryota"/>
</dbReference>
<dbReference type="GO" id="GO:0016787">
    <property type="term" value="F:hydrolase activity"/>
    <property type="evidence" value="ECO:0007669"/>
    <property type="project" value="UniProtKB-KW"/>
</dbReference>
<dbReference type="InterPro" id="IPR029058">
    <property type="entry name" value="AB_hydrolase_fold"/>
</dbReference>
<dbReference type="Gene3D" id="3.40.50.1820">
    <property type="entry name" value="alpha/beta hydrolase"/>
    <property type="match status" value="1"/>
</dbReference>
<keyword evidence="1" id="KW-0378">Hydrolase</keyword>
<sequence>MHHVLCILWVILQLPLALLWHGFLILLPFSSNKKTKSWIRMLADRGWQFVIARVSIPQLQFAMGMLSTRELYATWSRKRGLAICVEEIDGVGARVVWLDGKKTNHVIYYMHGGGYALPLQDFQLAFWRHVQLELKKKHGIDVGVAILHYSLTPNAPFPTILRQAVGGLRLLFDQGIQSKDIYIAGDSAGGNLILQLFSHILHPLPTVPTISCNTFRGAYLMSPWVSLSNEEGDQAAHDDTDILCSRSLAEFAAFVLCDVPASQRPYVEVLKASESWFDGLNEVVNEILISIGDKECFREEDVKLYERLHAKHSDVQMVLQEFGVHIDPMIDAFIGEKLEGAITPRVVEWLAKGFRG</sequence>
<protein>
    <recommendedName>
        <fullName evidence="2">Alpha/beta hydrolase fold-3 domain-containing protein</fullName>
    </recommendedName>
</protein>
<dbReference type="SUPFAM" id="SSF53474">
    <property type="entry name" value="alpha/beta-Hydrolases"/>
    <property type="match status" value="1"/>
</dbReference>